<evidence type="ECO:0000256" key="1">
    <source>
        <dbReference type="SAM" id="MobiDB-lite"/>
    </source>
</evidence>
<feature type="region of interest" description="Disordered" evidence="1">
    <location>
        <begin position="142"/>
        <end position="167"/>
    </location>
</feature>
<accession>A0A9W8XYG0</accession>
<protein>
    <recommendedName>
        <fullName evidence="4">Gamma-glutamylcyclotransferase AIG2-like domain-containing protein</fullName>
    </recommendedName>
</protein>
<dbReference type="AlphaFoldDB" id="A0A9W8XYG0"/>
<keyword evidence="3" id="KW-1185">Reference proteome</keyword>
<comment type="caution">
    <text evidence="2">The sequence shown here is derived from an EMBL/GenBank/DDBJ whole genome shotgun (WGS) entry which is preliminary data.</text>
</comment>
<gene>
    <name evidence="2" type="ORF">N0V89_001314</name>
</gene>
<feature type="region of interest" description="Disordered" evidence="1">
    <location>
        <begin position="278"/>
        <end position="418"/>
    </location>
</feature>
<dbReference type="GeneID" id="80904844"/>
<reference evidence="2" key="1">
    <citation type="submission" date="2022-10" db="EMBL/GenBank/DDBJ databases">
        <title>Tapping the CABI collections for fungal endophytes: first genome assemblies for Collariella, Neodidymelliopsis, Ascochyta clinopodiicola, Didymella pomorum, Didymosphaeria variabile, Neocosmospora piperis and Neocucurbitaria cava.</title>
        <authorList>
            <person name="Hill R."/>
        </authorList>
    </citation>
    <scope>NUCLEOTIDE SEQUENCE</scope>
    <source>
        <strain evidence="2">IMI 356815</strain>
    </source>
</reference>
<dbReference type="RefSeq" id="XP_056076949.1">
    <property type="nucleotide sequence ID" value="XM_056210127.1"/>
</dbReference>
<proteinExistence type="predicted"/>
<feature type="compositionally biased region" description="Acidic residues" evidence="1">
    <location>
        <begin position="279"/>
        <end position="342"/>
    </location>
</feature>
<feature type="compositionally biased region" description="Acidic residues" evidence="1">
    <location>
        <begin position="349"/>
        <end position="413"/>
    </location>
</feature>
<evidence type="ECO:0008006" key="4">
    <source>
        <dbReference type="Google" id="ProtNLM"/>
    </source>
</evidence>
<sequence>MSTTTDIQYLFKLSSPVETEAKLHEVLQDDKIPVIEILELEEPPALYAYMTPSMLFFLLKEFPKADFPFYTTRKLAAKNLSKTSLSPTLGIETTLAQQRAPIVKPRPRQNEYPVCYFFYGTLSEPALLARVLGAEAILTSEDLEDGAETESQDNSTTCYESHPDGGFQEVDKEEELDQCLQLQKSVTLAPAPMLTPACILRGKVRLWRGKYAALVDGVEDDLVQGWAYEVTNKEDEDILREYVGGTYDVVRCEISVREQEGLVKGLTFRFCGKKRELEGEVEEGSEEDDGEESEEEVPDEELPDENISDDEESDEDEPEQEDPDGEELEELGSEDGNEEGTEEDHHEDDAFEEELEEEEFDKDLDGVEEESDEETYEESDEEADEGFEEEADDAESNGEESEDDNEEESEGMWEDLQPHALFAYTPRMIRYYSRTSNFAPEDLG</sequence>
<feature type="compositionally biased region" description="Acidic residues" evidence="1">
    <location>
        <begin position="142"/>
        <end position="151"/>
    </location>
</feature>
<name>A0A9W8XYG0_9PLEO</name>
<organism evidence="2 3">
    <name type="scientific">Didymosphaeria variabile</name>
    <dbReference type="NCBI Taxonomy" id="1932322"/>
    <lineage>
        <taxon>Eukaryota</taxon>
        <taxon>Fungi</taxon>
        <taxon>Dikarya</taxon>
        <taxon>Ascomycota</taxon>
        <taxon>Pezizomycotina</taxon>
        <taxon>Dothideomycetes</taxon>
        <taxon>Pleosporomycetidae</taxon>
        <taxon>Pleosporales</taxon>
        <taxon>Massarineae</taxon>
        <taxon>Didymosphaeriaceae</taxon>
        <taxon>Didymosphaeria</taxon>
    </lineage>
</organism>
<evidence type="ECO:0000313" key="3">
    <source>
        <dbReference type="Proteomes" id="UP001140513"/>
    </source>
</evidence>
<dbReference type="OrthoDB" id="3262926at2759"/>
<dbReference type="EMBL" id="JAPEUX010000001">
    <property type="protein sequence ID" value="KAJ4360747.1"/>
    <property type="molecule type" value="Genomic_DNA"/>
</dbReference>
<dbReference type="Gene3D" id="3.10.490.10">
    <property type="entry name" value="Gamma-glutamyl cyclotransferase-like"/>
    <property type="match status" value="1"/>
</dbReference>
<dbReference type="Proteomes" id="UP001140513">
    <property type="component" value="Unassembled WGS sequence"/>
</dbReference>
<evidence type="ECO:0000313" key="2">
    <source>
        <dbReference type="EMBL" id="KAJ4360747.1"/>
    </source>
</evidence>